<evidence type="ECO:0000256" key="4">
    <source>
        <dbReference type="ARBA" id="ARBA00022670"/>
    </source>
</evidence>
<keyword evidence="8" id="KW-0720">Serine protease</keyword>
<dbReference type="Pfam" id="PF01483">
    <property type="entry name" value="P_proprotein"/>
    <property type="match status" value="1"/>
</dbReference>
<evidence type="ECO:0000256" key="9">
    <source>
        <dbReference type="ARBA" id="ARBA00022837"/>
    </source>
</evidence>
<feature type="transmembrane region" description="Helical" evidence="14">
    <location>
        <begin position="886"/>
        <end position="907"/>
    </location>
</feature>
<name>A0A177WMM8_BATDL</name>
<protein>
    <recommendedName>
        <fullName evidence="15">P/Homo B domain-containing protein</fullName>
    </recommendedName>
</protein>
<evidence type="ECO:0000256" key="14">
    <source>
        <dbReference type="SAM" id="Phobius"/>
    </source>
</evidence>
<keyword evidence="6" id="KW-0732">Signal</keyword>
<comment type="similarity">
    <text evidence="3">Belongs to the YIP1 family.</text>
</comment>
<keyword evidence="9" id="KW-0106">Calcium</keyword>
<dbReference type="PROSITE" id="PS51829">
    <property type="entry name" value="P_HOMO_B"/>
    <property type="match status" value="1"/>
</dbReference>
<evidence type="ECO:0000256" key="8">
    <source>
        <dbReference type="ARBA" id="ARBA00022825"/>
    </source>
</evidence>
<dbReference type="Gene3D" id="3.40.50.200">
    <property type="entry name" value="Peptidase S8/S53 domain"/>
    <property type="match status" value="1"/>
</dbReference>
<keyword evidence="5 14" id="KW-0812">Transmembrane</keyword>
<evidence type="ECO:0000256" key="6">
    <source>
        <dbReference type="ARBA" id="ARBA00022729"/>
    </source>
</evidence>
<dbReference type="STRING" id="403673.A0A177WMM8"/>
<dbReference type="PROSITE" id="PS00138">
    <property type="entry name" value="SUBTILASE_SER"/>
    <property type="match status" value="1"/>
</dbReference>
<evidence type="ECO:0000256" key="3">
    <source>
        <dbReference type="ARBA" id="ARBA00010596"/>
    </source>
</evidence>
<dbReference type="Proteomes" id="UP000077115">
    <property type="component" value="Unassembled WGS sequence"/>
</dbReference>
<dbReference type="InterPro" id="IPR022398">
    <property type="entry name" value="Peptidase_S8_His-AS"/>
</dbReference>
<evidence type="ECO:0000313" key="17">
    <source>
        <dbReference type="Proteomes" id="UP000077115"/>
    </source>
</evidence>
<evidence type="ECO:0000313" key="16">
    <source>
        <dbReference type="EMBL" id="OAJ41102.1"/>
    </source>
</evidence>
<keyword evidence="11 14" id="KW-0472">Membrane</keyword>
<dbReference type="InterPro" id="IPR002884">
    <property type="entry name" value="P_dom"/>
</dbReference>
<evidence type="ECO:0000256" key="5">
    <source>
        <dbReference type="ARBA" id="ARBA00022692"/>
    </source>
</evidence>
<dbReference type="SUPFAM" id="SSF49785">
    <property type="entry name" value="Galactose-binding domain-like"/>
    <property type="match status" value="1"/>
</dbReference>
<dbReference type="InterPro" id="IPR034182">
    <property type="entry name" value="Kexin/furin"/>
</dbReference>
<dbReference type="GO" id="GO:0016485">
    <property type="term" value="P:protein processing"/>
    <property type="evidence" value="ECO:0007669"/>
    <property type="project" value="TreeGrafter"/>
</dbReference>
<evidence type="ECO:0000256" key="13">
    <source>
        <dbReference type="SAM" id="MobiDB-lite"/>
    </source>
</evidence>
<dbReference type="OrthoDB" id="300641at2759"/>
<dbReference type="PANTHER" id="PTHR42884">
    <property type="entry name" value="PROPROTEIN CONVERTASE SUBTILISIN/KEXIN-RELATED"/>
    <property type="match status" value="1"/>
</dbReference>
<dbReference type="Pfam" id="PF04893">
    <property type="entry name" value="Yip1"/>
    <property type="match status" value="1"/>
</dbReference>
<comment type="subcellular location">
    <subcellularLocation>
        <location evidence="1">Membrane</location>
        <topology evidence="1">Multi-pass membrane protein</topology>
    </subcellularLocation>
</comment>
<dbReference type="GO" id="GO:0004252">
    <property type="term" value="F:serine-type endopeptidase activity"/>
    <property type="evidence" value="ECO:0007669"/>
    <property type="project" value="InterPro"/>
</dbReference>
<dbReference type="Gene3D" id="2.60.120.260">
    <property type="entry name" value="Galactose-binding domain-like"/>
    <property type="match status" value="1"/>
</dbReference>
<dbReference type="FunFam" id="2.60.120.260:FF:000026">
    <property type="entry name" value="proprotein convertase subtilisin/kexin type 7"/>
    <property type="match status" value="1"/>
</dbReference>
<reference evidence="16 17" key="2">
    <citation type="submission" date="2016-05" db="EMBL/GenBank/DDBJ databases">
        <title>Lineage-specific infection strategies underlie the spectrum of fungal disease in amphibians.</title>
        <authorList>
            <person name="Cuomo C.A."/>
            <person name="Farrer R.A."/>
            <person name="James T."/>
            <person name="Longcore J."/>
            <person name="Birren B."/>
        </authorList>
    </citation>
    <scope>NUCLEOTIDE SEQUENCE [LARGE SCALE GENOMIC DNA]</scope>
    <source>
        <strain evidence="16 17">JEL423</strain>
    </source>
</reference>
<keyword evidence="4" id="KW-0645">Protease</keyword>
<evidence type="ECO:0000256" key="11">
    <source>
        <dbReference type="ARBA" id="ARBA00023136"/>
    </source>
</evidence>
<comment type="caution">
    <text evidence="12">Lacks conserved residue(s) required for the propagation of feature annotation.</text>
</comment>
<evidence type="ECO:0000256" key="1">
    <source>
        <dbReference type="ARBA" id="ARBA00004141"/>
    </source>
</evidence>
<dbReference type="SUPFAM" id="SSF52743">
    <property type="entry name" value="Subtilisin-like"/>
    <property type="match status" value="1"/>
</dbReference>
<dbReference type="InterPro" id="IPR006977">
    <property type="entry name" value="Yip1_dom"/>
</dbReference>
<organism evidence="16 17">
    <name type="scientific">Batrachochytrium dendrobatidis (strain JEL423)</name>
    <dbReference type="NCBI Taxonomy" id="403673"/>
    <lineage>
        <taxon>Eukaryota</taxon>
        <taxon>Fungi</taxon>
        <taxon>Fungi incertae sedis</taxon>
        <taxon>Chytridiomycota</taxon>
        <taxon>Chytridiomycota incertae sedis</taxon>
        <taxon>Chytridiomycetes</taxon>
        <taxon>Rhizophydiales</taxon>
        <taxon>Rhizophydiales incertae sedis</taxon>
        <taxon>Batrachochytrium</taxon>
    </lineage>
</organism>
<sequence>MATHNVLFPGSTTGTGNNQYYAGNTQEELSFQQFNYGDGGFQGYSNNGAQGTGGQGGFYSESMYSASQASIRADMSGGVTWQTIRSAFSTGGFPDEPPLLQELDINFNHIKSKGLTVMNPFKQIDRNIMDDTDLAGPILFCFLFGGFLFLSGKAHFGYIYGVATLGWLSMYSILNLMSDTGIDGYRTASVLGYALLPMVLLSSLTIVFKMQLSKNKFNSRLNIIAIKVSLTYAVVDTAPHAPPNDHQSFHYVAVQLDTTEWPDDADQRELLAKAIAHDMQLLYTHQVGQLRDHFIYAMPKSRQVDQEVVMADDSVVEKNTHIHHNHISQKCKDHSSVLWHELQEPQQRLFKRGYLQPSSPLPLFLTSPVFPQLPSTDVTKYQTTKMRRAVKDPSVRIGDVRKLVGIEDPRFQDQWHLAPEGSYDFNFHKLDPMPTLMDDNHGTRCAGEVAAVKNNVCGIGVAWSSKVSGLRVLSGRLTNTDEAAAINYAFNTTQIYSCSWGPRDDGKTMEAPPQIVTRAVKNGIDNGRNGLGSLFVFAAGNGGARGDNCNFDGYTNSIYTITVAAIDRYEGHPSFSEQCPANMISMWSGQGGFSGIITTDWKTGCTDRHGGTSAAAPLAAGIYSLVLSIRPDLTWRDVQRLTLETAIPVNLQDSDWLNTAAGRLYNHKYGYGTIDAYTIVEAAKHFVNLNPQVNLSTPYQQVNMVIPPYNPMGARNTINITALMVQEARLLRLEHITVTVDIKHSRRGDITIHLESPMNIRSRLIEGRAFDDNADGFKNWTMMTVMHWDEAIVGQWRLVVIDDKNVLSGGYWNGWQISFWGEGIDRQGSEAAIPPTSPPPGIPPISPPPGNPPGQPFPTTHEVGQDSSTETSPIIPQNGQDPTMDIIWYLFLLTLAVVGACSVYILWRKGIIRMPGYAAVKTTEAIDDIPLDEVVWNTYEEGGLGETGRLAARSTRSKNSAK</sequence>
<keyword evidence="10 14" id="KW-1133">Transmembrane helix</keyword>
<keyword evidence="7" id="KW-0378">Hydrolase</keyword>
<feature type="transmembrane region" description="Helical" evidence="14">
    <location>
        <begin position="158"/>
        <end position="178"/>
    </location>
</feature>
<reference evidence="16 17" key="1">
    <citation type="submission" date="2006-10" db="EMBL/GenBank/DDBJ databases">
        <title>The Genome Sequence of Batrachochytrium dendrobatidis JEL423.</title>
        <authorList>
            <consortium name="The Broad Institute Genome Sequencing Platform"/>
            <person name="Birren B."/>
            <person name="Lander E."/>
            <person name="Galagan J."/>
            <person name="Cuomo C."/>
            <person name="Devon K."/>
            <person name="Jaffe D."/>
            <person name="Butler J."/>
            <person name="Alvarez P."/>
            <person name="Gnerre S."/>
            <person name="Grabherr M."/>
            <person name="Kleber M."/>
            <person name="Mauceli E."/>
            <person name="Brockman W."/>
            <person name="Young S."/>
            <person name="LaButti K."/>
            <person name="Sykes S."/>
            <person name="DeCaprio D."/>
            <person name="Crawford M."/>
            <person name="Koehrsen M."/>
            <person name="Engels R."/>
            <person name="Montgomery P."/>
            <person name="Pearson M."/>
            <person name="Howarth C."/>
            <person name="Larson L."/>
            <person name="White J."/>
            <person name="O'Leary S."/>
            <person name="Kodira C."/>
            <person name="Zeng Q."/>
            <person name="Yandava C."/>
            <person name="Alvarado L."/>
            <person name="Longcore J."/>
            <person name="James T."/>
        </authorList>
    </citation>
    <scope>NUCLEOTIDE SEQUENCE [LARGE SCALE GENOMIC DNA]</scope>
    <source>
        <strain evidence="16 17">JEL423</strain>
    </source>
</reference>
<comment type="similarity">
    <text evidence="2">Belongs to the peptidase S8 family. Furin subfamily.</text>
</comment>
<dbReference type="InterPro" id="IPR008979">
    <property type="entry name" value="Galactose-bd-like_sf"/>
</dbReference>
<dbReference type="PROSITE" id="PS00137">
    <property type="entry name" value="SUBTILASE_HIS"/>
    <property type="match status" value="1"/>
</dbReference>
<feature type="transmembrane region" description="Helical" evidence="14">
    <location>
        <begin position="190"/>
        <end position="208"/>
    </location>
</feature>
<dbReference type="EMBL" id="DS022305">
    <property type="protein sequence ID" value="OAJ41102.1"/>
    <property type="molecule type" value="Genomic_DNA"/>
</dbReference>
<proteinExistence type="inferred from homology"/>
<feature type="region of interest" description="Disordered" evidence="13">
    <location>
        <begin position="828"/>
        <end position="877"/>
    </location>
</feature>
<dbReference type="GO" id="GO:0000139">
    <property type="term" value="C:Golgi membrane"/>
    <property type="evidence" value="ECO:0007669"/>
    <property type="project" value="TreeGrafter"/>
</dbReference>
<dbReference type="PANTHER" id="PTHR42884:SF14">
    <property type="entry name" value="NEUROENDOCRINE CONVERTASE 1"/>
    <property type="match status" value="1"/>
</dbReference>
<dbReference type="InterPro" id="IPR036852">
    <property type="entry name" value="Peptidase_S8/S53_dom_sf"/>
</dbReference>
<dbReference type="InterPro" id="IPR023828">
    <property type="entry name" value="Peptidase_S8_Ser-AS"/>
</dbReference>
<evidence type="ECO:0000256" key="2">
    <source>
        <dbReference type="ARBA" id="ARBA00005325"/>
    </source>
</evidence>
<dbReference type="eggNOG" id="KOG3525">
    <property type="taxonomic scope" value="Eukaryota"/>
</dbReference>
<feature type="compositionally biased region" description="Polar residues" evidence="13">
    <location>
        <begin position="865"/>
        <end position="877"/>
    </location>
</feature>
<feature type="compositionally biased region" description="Pro residues" evidence="13">
    <location>
        <begin position="835"/>
        <end position="856"/>
    </location>
</feature>
<feature type="domain" description="P/Homo B" evidence="15">
    <location>
        <begin position="689"/>
        <end position="825"/>
    </location>
</feature>
<dbReference type="InterPro" id="IPR000209">
    <property type="entry name" value="Peptidase_S8/S53_dom"/>
</dbReference>
<evidence type="ECO:0000256" key="12">
    <source>
        <dbReference type="PROSITE-ProRule" id="PRU01240"/>
    </source>
</evidence>
<dbReference type="Pfam" id="PF00082">
    <property type="entry name" value="Peptidase_S8"/>
    <property type="match status" value="1"/>
</dbReference>
<dbReference type="AlphaFoldDB" id="A0A177WMM8"/>
<dbReference type="VEuPathDB" id="FungiDB:BDEG_24748"/>
<evidence type="ECO:0000256" key="10">
    <source>
        <dbReference type="ARBA" id="ARBA00022989"/>
    </source>
</evidence>
<evidence type="ECO:0000259" key="15">
    <source>
        <dbReference type="PROSITE" id="PS51829"/>
    </source>
</evidence>
<dbReference type="InterPro" id="IPR015500">
    <property type="entry name" value="Peptidase_S8_subtilisin-rel"/>
</dbReference>
<dbReference type="PROSITE" id="PS51892">
    <property type="entry name" value="SUBTILASE"/>
    <property type="match status" value="1"/>
</dbReference>
<gene>
    <name evidence="16" type="ORF">BDEG_24748</name>
</gene>
<dbReference type="GO" id="GO:0005802">
    <property type="term" value="C:trans-Golgi network"/>
    <property type="evidence" value="ECO:0007669"/>
    <property type="project" value="TreeGrafter"/>
</dbReference>
<dbReference type="PRINTS" id="PR00723">
    <property type="entry name" value="SUBTILISIN"/>
</dbReference>
<accession>A0A177WMM8</accession>
<feature type="transmembrane region" description="Helical" evidence="14">
    <location>
        <begin position="134"/>
        <end position="152"/>
    </location>
</feature>
<evidence type="ECO:0000256" key="7">
    <source>
        <dbReference type="ARBA" id="ARBA00022801"/>
    </source>
</evidence>
<dbReference type="CDD" id="cd04059">
    <property type="entry name" value="Peptidases_S8_Protein_convertases_Kexins_Furin-like"/>
    <property type="match status" value="1"/>
</dbReference>